<keyword evidence="2" id="KW-1185">Reference proteome</keyword>
<dbReference type="Proteomes" id="UP001202289">
    <property type="component" value="Unassembled WGS sequence"/>
</dbReference>
<reference evidence="1" key="1">
    <citation type="submission" date="2022-05" db="EMBL/GenBank/DDBJ databases">
        <title>Comparative Genomics of Spacecraft Associated Microbes.</title>
        <authorList>
            <person name="Tran M.T."/>
            <person name="Wright A."/>
            <person name="Seuylemezian A."/>
            <person name="Eisen J."/>
            <person name="Coil D."/>
        </authorList>
    </citation>
    <scope>NUCLEOTIDE SEQUENCE</scope>
    <source>
        <strain evidence="1">FAIRING 10M-2.2</strain>
    </source>
</reference>
<evidence type="ECO:0000313" key="2">
    <source>
        <dbReference type="Proteomes" id="UP001202289"/>
    </source>
</evidence>
<comment type="caution">
    <text evidence="1">The sequence shown here is derived from an EMBL/GenBank/DDBJ whole genome shotgun (WGS) entry which is preliminary data.</text>
</comment>
<protein>
    <submittedName>
        <fullName evidence="1">Uncharacterized protein</fullName>
    </submittedName>
</protein>
<name>A0ACC6A8D1_9BACI</name>
<organism evidence="1 2">
    <name type="scientific">Bacillus cytotoxicus</name>
    <dbReference type="NCBI Taxonomy" id="580165"/>
    <lineage>
        <taxon>Bacteria</taxon>
        <taxon>Bacillati</taxon>
        <taxon>Bacillota</taxon>
        <taxon>Bacilli</taxon>
        <taxon>Bacillales</taxon>
        <taxon>Bacillaceae</taxon>
        <taxon>Bacillus</taxon>
        <taxon>Bacillus cereus group</taxon>
    </lineage>
</organism>
<accession>A0ACC6A8D1</accession>
<evidence type="ECO:0000313" key="1">
    <source>
        <dbReference type="EMBL" id="MCM3737155.1"/>
    </source>
</evidence>
<dbReference type="EMBL" id="JAMBOP010000019">
    <property type="protein sequence ID" value="MCM3737155.1"/>
    <property type="molecule type" value="Genomic_DNA"/>
</dbReference>
<proteinExistence type="predicted"/>
<gene>
    <name evidence="1" type="ORF">M3215_15450</name>
</gene>
<sequence length="135" mass="15626">MRNYRLKNINPHALRRGFAKKLLEKGANITLTSKALGYCDIAVIMRCLYLEKEEVGGKFTEFLVNKKEHLGVQTVKTRAQENFQLGFEIASIVIVLLYVVIIFYTFISLRIYIVDFANNYLGNLDLKFRIQMLIS</sequence>